<evidence type="ECO:0000256" key="6">
    <source>
        <dbReference type="ARBA" id="ARBA00022723"/>
    </source>
</evidence>
<dbReference type="GO" id="GO:0016740">
    <property type="term" value="F:transferase activity"/>
    <property type="evidence" value="ECO:0007669"/>
    <property type="project" value="UniProtKB-KW"/>
</dbReference>
<organism evidence="11">
    <name type="scientific">marine sediment metagenome</name>
    <dbReference type="NCBI Taxonomy" id="412755"/>
    <lineage>
        <taxon>unclassified sequences</taxon>
        <taxon>metagenomes</taxon>
        <taxon>ecological metagenomes</taxon>
    </lineage>
</organism>
<dbReference type="EMBL" id="BARS01035421">
    <property type="protein sequence ID" value="GAG18327.1"/>
    <property type="molecule type" value="Genomic_DNA"/>
</dbReference>
<sequence>PSPQEINEALSLVGYEKILLEGDMIRFKQKGMQIDLGGIAKGYAVDRAIEALRKNGIRRALVNAGGDLYVLGNGPGGEKWKVGIQDPREEDKLLGIIKIKDVGVATSGDYRRYFTIEGKRLSHIVNPKTGQTVQDVPMSVTVIAPHATTTDALATGVFVLGPQKGMELIESLPQVEGMIVSEGMKRITSKGWAHFQD</sequence>
<dbReference type="PANTHER" id="PTHR30040">
    <property type="entry name" value="THIAMINE BIOSYNTHESIS LIPOPROTEIN APBE"/>
    <property type="match status" value="1"/>
</dbReference>
<evidence type="ECO:0000256" key="8">
    <source>
        <dbReference type="ARBA" id="ARBA00022842"/>
    </source>
</evidence>
<evidence type="ECO:0000256" key="2">
    <source>
        <dbReference type="ARBA" id="ARBA00011955"/>
    </source>
</evidence>
<proteinExistence type="predicted"/>
<dbReference type="PANTHER" id="PTHR30040:SF2">
    <property type="entry name" value="FAD:PROTEIN FMN TRANSFERASE"/>
    <property type="match status" value="1"/>
</dbReference>
<evidence type="ECO:0000256" key="5">
    <source>
        <dbReference type="ARBA" id="ARBA00022679"/>
    </source>
</evidence>
<reference evidence="11" key="1">
    <citation type="journal article" date="2014" name="Front. Microbiol.">
        <title>High frequency of phylogenetically diverse reductive dehalogenase-homologous genes in deep subseafloor sedimentary metagenomes.</title>
        <authorList>
            <person name="Kawai M."/>
            <person name="Futagami T."/>
            <person name="Toyoda A."/>
            <person name="Takaki Y."/>
            <person name="Nishi S."/>
            <person name="Hori S."/>
            <person name="Arai W."/>
            <person name="Tsubouchi T."/>
            <person name="Morono Y."/>
            <person name="Uchiyama I."/>
            <person name="Ito T."/>
            <person name="Fujiyama A."/>
            <person name="Inagaki F."/>
            <person name="Takami H."/>
        </authorList>
    </citation>
    <scope>NUCLEOTIDE SEQUENCE</scope>
    <source>
        <strain evidence="11">Expedition CK06-06</strain>
    </source>
</reference>
<dbReference type="EC" id="2.7.1.180" evidence="2"/>
<dbReference type="AlphaFoldDB" id="X0W4U1"/>
<keyword evidence="6" id="KW-0479">Metal-binding</keyword>
<evidence type="ECO:0000256" key="10">
    <source>
        <dbReference type="ARBA" id="ARBA00048540"/>
    </source>
</evidence>
<evidence type="ECO:0000313" key="11">
    <source>
        <dbReference type="EMBL" id="GAG18327.1"/>
    </source>
</evidence>
<evidence type="ECO:0000256" key="7">
    <source>
        <dbReference type="ARBA" id="ARBA00022827"/>
    </source>
</evidence>
<dbReference type="Pfam" id="PF02424">
    <property type="entry name" value="ApbE"/>
    <property type="match status" value="1"/>
</dbReference>
<keyword evidence="7" id="KW-0274">FAD</keyword>
<dbReference type="InterPro" id="IPR024932">
    <property type="entry name" value="ApbE"/>
</dbReference>
<comment type="cofactor">
    <cofactor evidence="1">
        <name>Mg(2+)</name>
        <dbReference type="ChEBI" id="CHEBI:18420"/>
    </cofactor>
</comment>
<accession>X0W4U1</accession>
<gene>
    <name evidence="11" type="ORF">S01H1_54571</name>
</gene>
<dbReference type="GO" id="GO:0046872">
    <property type="term" value="F:metal ion binding"/>
    <property type="evidence" value="ECO:0007669"/>
    <property type="project" value="UniProtKB-KW"/>
</dbReference>
<comment type="catalytic activity">
    <reaction evidence="10">
        <text>L-threonyl-[protein] + FAD = FMN-L-threonyl-[protein] + AMP + H(+)</text>
        <dbReference type="Rhea" id="RHEA:36847"/>
        <dbReference type="Rhea" id="RHEA-COMP:11060"/>
        <dbReference type="Rhea" id="RHEA-COMP:11061"/>
        <dbReference type="ChEBI" id="CHEBI:15378"/>
        <dbReference type="ChEBI" id="CHEBI:30013"/>
        <dbReference type="ChEBI" id="CHEBI:57692"/>
        <dbReference type="ChEBI" id="CHEBI:74257"/>
        <dbReference type="ChEBI" id="CHEBI:456215"/>
        <dbReference type="EC" id="2.7.1.180"/>
    </reaction>
</comment>
<protein>
    <recommendedName>
        <fullName evidence="3">FAD:protein FMN transferase</fullName>
        <ecNumber evidence="2">2.7.1.180</ecNumber>
    </recommendedName>
    <alternativeName>
        <fullName evidence="9">Flavin transferase</fullName>
    </alternativeName>
</protein>
<dbReference type="InterPro" id="IPR003374">
    <property type="entry name" value="ApbE-like_sf"/>
</dbReference>
<evidence type="ECO:0000256" key="1">
    <source>
        <dbReference type="ARBA" id="ARBA00001946"/>
    </source>
</evidence>
<keyword evidence="5" id="KW-0808">Transferase</keyword>
<evidence type="ECO:0000256" key="9">
    <source>
        <dbReference type="ARBA" id="ARBA00031306"/>
    </source>
</evidence>
<feature type="non-terminal residue" evidence="11">
    <location>
        <position position="1"/>
    </location>
</feature>
<evidence type="ECO:0000256" key="3">
    <source>
        <dbReference type="ARBA" id="ARBA00016337"/>
    </source>
</evidence>
<dbReference type="SUPFAM" id="SSF143631">
    <property type="entry name" value="ApbE-like"/>
    <property type="match status" value="1"/>
</dbReference>
<name>X0W4U1_9ZZZZ</name>
<comment type="caution">
    <text evidence="11">The sequence shown here is derived from an EMBL/GenBank/DDBJ whole genome shotgun (WGS) entry which is preliminary data.</text>
</comment>
<keyword evidence="8" id="KW-0460">Magnesium</keyword>
<keyword evidence="4" id="KW-0285">Flavoprotein</keyword>
<dbReference type="Gene3D" id="3.10.520.10">
    <property type="entry name" value="ApbE-like domains"/>
    <property type="match status" value="1"/>
</dbReference>
<evidence type="ECO:0000256" key="4">
    <source>
        <dbReference type="ARBA" id="ARBA00022630"/>
    </source>
</evidence>